<feature type="transmembrane region" description="Helical" evidence="6">
    <location>
        <begin position="367"/>
        <end position="392"/>
    </location>
</feature>
<dbReference type="eggNOG" id="COG0577">
    <property type="taxonomic scope" value="Bacteria"/>
</dbReference>
<dbReference type="OrthoDB" id="9784014at2"/>
<keyword evidence="5 6" id="KW-0472">Membrane</keyword>
<dbReference type="GO" id="GO:0005886">
    <property type="term" value="C:plasma membrane"/>
    <property type="evidence" value="ECO:0007669"/>
    <property type="project" value="UniProtKB-SubCell"/>
</dbReference>
<dbReference type="RefSeq" id="WP_035013963.1">
    <property type="nucleotide sequence ID" value="NZ_ARZY01000009.1"/>
</dbReference>
<comment type="subcellular location">
    <subcellularLocation>
        <location evidence="1">Cell membrane</location>
        <topology evidence="1">Multi-pass membrane protein</topology>
    </subcellularLocation>
</comment>
<evidence type="ECO:0000313" key="10">
    <source>
        <dbReference type="Proteomes" id="UP000019276"/>
    </source>
</evidence>
<keyword evidence="4 6" id="KW-1133">Transmembrane helix</keyword>
<dbReference type="AlphaFoldDB" id="W7QSD1"/>
<organism evidence="9 10">
    <name type="scientific">Catenovulum agarivorans DS-2</name>
    <dbReference type="NCBI Taxonomy" id="1328313"/>
    <lineage>
        <taxon>Bacteria</taxon>
        <taxon>Pseudomonadati</taxon>
        <taxon>Pseudomonadota</taxon>
        <taxon>Gammaproteobacteria</taxon>
        <taxon>Alteromonadales</taxon>
        <taxon>Alteromonadaceae</taxon>
        <taxon>Catenovulum</taxon>
    </lineage>
</organism>
<evidence type="ECO:0000259" key="8">
    <source>
        <dbReference type="Pfam" id="PF12704"/>
    </source>
</evidence>
<feature type="domain" description="MacB-like periplasmic core" evidence="8">
    <location>
        <begin position="18"/>
        <end position="244"/>
    </location>
</feature>
<dbReference type="Proteomes" id="UP000019276">
    <property type="component" value="Unassembled WGS sequence"/>
</dbReference>
<dbReference type="InterPro" id="IPR025857">
    <property type="entry name" value="MacB_PCD"/>
</dbReference>
<dbReference type="InterPro" id="IPR003838">
    <property type="entry name" value="ABC3_permease_C"/>
</dbReference>
<gene>
    <name evidence="9" type="ORF">DS2_06946</name>
</gene>
<evidence type="ECO:0000256" key="1">
    <source>
        <dbReference type="ARBA" id="ARBA00004651"/>
    </source>
</evidence>
<comment type="caution">
    <text evidence="9">The sequence shown here is derived from an EMBL/GenBank/DDBJ whole genome shotgun (WGS) entry which is preliminary data.</text>
</comment>
<feature type="domain" description="ABC3 transporter permease C-terminal" evidence="7">
    <location>
        <begin position="277"/>
        <end position="389"/>
    </location>
</feature>
<dbReference type="Pfam" id="PF02687">
    <property type="entry name" value="FtsX"/>
    <property type="match status" value="1"/>
</dbReference>
<reference evidence="9 10" key="1">
    <citation type="journal article" date="2014" name="Genome Announc.">
        <title>Draft Genome Sequence of the Agar-Degrading Bacterium Catenovulum sp. Strain DS-2, Isolated from Intestines of Haliotis diversicolor.</title>
        <authorList>
            <person name="Shan D."/>
            <person name="Li X."/>
            <person name="Gu Z."/>
            <person name="Wei G."/>
            <person name="Gao Z."/>
            <person name="Shao Z."/>
        </authorList>
    </citation>
    <scope>NUCLEOTIDE SEQUENCE [LARGE SCALE GENOMIC DNA]</scope>
    <source>
        <strain evidence="9 10">DS-2</strain>
    </source>
</reference>
<evidence type="ECO:0000259" key="7">
    <source>
        <dbReference type="Pfam" id="PF02687"/>
    </source>
</evidence>
<feature type="transmembrane region" description="Helical" evidence="6">
    <location>
        <begin position="275"/>
        <end position="296"/>
    </location>
</feature>
<feature type="transmembrane region" description="Helical" evidence="6">
    <location>
        <begin position="316"/>
        <end position="347"/>
    </location>
</feature>
<dbReference type="Pfam" id="PF12704">
    <property type="entry name" value="MacB_PCD"/>
    <property type="match status" value="1"/>
</dbReference>
<evidence type="ECO:0000256" key="4">
    <source>
        <dbReference type="ARBA" id="ARBA00022989"/>
    </source>
</evidence>
<evidence type="ECO:0000256" key="5">
    <source>
        <dbReference type="ARBA" id="ARBA00023136"/>
    </source>
</evidence>
<evidence type="ECO:0000256" key="6">
    <source>
        <dbReference type="SAM" id="Phobius"/>
    </source>
</evidence>
<evidence type="ECO:0000256" key="2">
    <source>
        <dbReference type="ARBA" id="ARBA00022475"/>
    </source>
</evidence>
<protein>
    <submittedName>
        <fullName evidence="9">Antimicrobial peptide ABC transporter permease</fullName>
    </submittedName>
</protein>
<dbReference type="PANTHER" id="PTHR43738">
    <property type="entry name" value="ABC TRANSPORTER, MEMBRANE PROTEIN"/>
    <property type="match status" value="1"/>
</dbReference>
<dbReference type="STRING" id="1328313.DS2_06946"/>
<name>W7QSD1_9ALTE</name>
<evidence type="ECO:0000256" key="3">
    <source>
        <dbReference type="ARBA" id="ARBA00022692"/>
    </source>
</evidence>
<proteinExistence type="predicted"/>
<accession>W7QSD1</accession>
<keyword evidence="10" id="KW-1185">Reference proteome</keyword>
<evidence type="ECO:0000313" key="9">
    <source>
        <dbReference type="EMBL" id="EWH10768.1"/>
    </source>
</evidence>
<sequence>MFLKLAHKSLRFRKNSVLLTIFAMAISLTVLLGVEHIRQQTKHSFASSVSGIDLIIGTRTSQLNLLLYSVFRIGSPTSNISWQSYKNIRQHPDVRWSIPISLGDSHKSYRVVGTTNDYFKYFKFGDTQQLAFAQGQNFQGTFDVVIGHKVAQLLNYKLGDQITLSHGIGSTSFVNHDKNPFVVSGILQPTGTPVDQSLHVSLAGLEAIHATPQSMPGTLTPKSITAMMIGLDSKTKIFRFQRAINTDPNEPLTAILPGVALAELWQSLSMIEGTLTVISSLVFVSAAIGLGAMLMASIKERTQEVQLLRMLGATPIFIFCFIELEALLITAVSILIAVVILSIAILIGQEHLASQYAVQTDWLILSATSVTTLAQVFVVAAVCSIPAAIVAYRRL</sequence>
<dbReference type="PATRIC" id="fig|1328313.3.peg.1421"/>
<keyword evidence="3 6" id="KW-0812">Transmembrane</keyword>
<dbReference type="EMBL" id="ARZY01000009">
    <property type="protein sequence ID" value="EWH10768.1"/>
    <property type="molecule type" value="Genomic_DNA"/>
</dbReference>
<dbReference type="PANTHER" id="PTHR43738:SF2">
    <property type="entry name" value="ABC TRANSPORTER PERMEASE"/>
    <property type="match status" value="1"/>
</dbReference>
<keyword evidence="2" id="KW-1003">Cell membrane</keyword>
<dbReference type="InterPro" id="IPR051125">
    <property type="entry name" value="ABC-4/HrtB_transporter"/>
</dbReference>